<organism evidence="1">
    <name type="scientific">Pectinophora gossypiella</name>
    <name type="common">Cotton pink bollworm</name>
    <name type="synonym">Depressaria gossypiella</name>
    <dbReference type="NCBI Taxonomy" id="13191"/>
    <lineage>
        <taxon>Eukaryota</taxon>
        <taxon>Metazoa</taxon>
        <taxon>Ecdysozoa</taxon>
        <taxon>Arthropoda</taxon>
        <taxon>Hexapoda</taxon>
        <taxon>Insecta</taxon>
        <taxon>Pterygota</taxon>
        <taxon>Neoptera</taxon>
        <taxon>Endopterygota</taxon>
        <taxon>Lepidoptera</taxon>
        <taxon>Glossata</taxon>
        <taxon>Ditrysia</taxon>
        <taxon>Gelechioidea</taxon>
        <taxon>Gelechiidae</taxon>
        <taxon>Apatetrinae</taxon>
        <taxon>Pectinophora</taxon>
    </lineage>
</organism>
<name>A0A1E1WNB1_PECGO</name>
<protein>
    <recommendedName>
        <fullName evidence="2">RNA-directed DNA polymerase from mobile element jockey-like</fullName>
    </recommendedName>
</protein>
<proteinExistence type="predicted"/>
<sequence>MVSSLRDKTYEERLSLLNLTTLEQRRKRGDLIETYKILHDHYDVQQLKDIFKLSKNVNLRGHSLKLYKPLCASNPKHNFLPNRVVDSWNKLPETIISAPSVNSFKHRLDIYNRK</sequence>
<gene>
    <name evidence="1" type="ORF">g.1025</name>
</gene>
<evidence type="ECO:0000313" key="1">
    <source>
        <dbReference type="EMBL" id="JAT88513.1"/>
    </source>
</evidence>
<reference evidence="1" key="1">
    <citation type="submission" date="2015-09" db="EMBL/GenBank/DDBJ databases">
        <title>De novo assembly of Pectinophora gossypiella (Pink Bollworm) gut transcriptome.</title>
        <authorList>
            <person name="Tassone E.E."/>
        </authorList>
    </citation>
    <scope>NUCLEOTIDE SEQUENCE</scope>
</reference>
<dbReference type="EMBL" id="GDQN01002541">
    <property type="protein sequence ID" value="JAT88513.1"/>
    <property type="molecule type" value="Transcribed_RNA"/>
</dbReference>
<accession>A0A1E1WNB1</accession>
<dbReference type="AlphaFoldDB" id="A0A1E1WNB1"/>
<evidence type="ECO:0008006" key="2">
    <source>
        <dbReference type="Google" id="ProtNLM"/>
    </source>
</evidence>